<evidence type="ECO:0000256" key="2">
    <source>
        <dbReference type="ARBA" id="ARBA00005745"/>
    </source>
</evidence>
<evidence type="ECO:0000256" key="4">
    <source>
        <dbReference type="ARBA" id="ARBA00022692"/>
    </source>
</evidence>
<dbReference type="Pfam" id="PF00482">
    <property type="entry name" value="T2SSF"/>
    <property type="match status" value="1"/>
</dbReference>
<feature type="non-terminal residue" evidence="8">
    <location>
        <position position="1"/>
    </location>
</feature>
<keyword evidence="3" id="KW-1003">Cell membrane</keyword>
<dbReference type="PANTHER" id="PTHR30012:SF0">
    <property type="entry name" value="TYPE II SECRETION SYSTEM PROTEIN F-RELATED"/>
    <property type="match status" value="1"/>
</dbReference>
<organism evidence="8">
    <name type="scientific">marine sediment metagenome</name>
    <dbReference type="NCBI Taxonomy" id="412755"/>
    <lineage>
        <taxon>unclassified sequences</taxon>
        <taxon>metagenomes</taxon>
        <taxon>ecological metagenomes</taxon>
    </lineage>
</organism>
<comment type="subcellular location">
    <subcellularLocation>
        <location evidence="1">Cell membrane</location>
        <topology evidence="1">Multi-pass membrane protein</topology>
    </subcellularLocation>
</comment>
<comment type="similarity">
    <text evidence="2">Belongs to the GSP F family.</text>
</comment>
<accession>X0T160</accession>
<comment type="caution">
    <text evidence="8">The sequence shown here is derived from an EMBL/GenBank/DDBJ whole genome shotgun (WGS) entry which is preliminary data.</text>
</comment>
<dbReference type="InterPro" id="IPR003004">
    <property type="entry name" value="GspF/PilC"/>
</dbReference>
<evidence type="ECO:0000313" key="8">
    <source>
        <dbReference type="EMBL" id="GAF87203.1"/>
    </source>
</evidence>
<keyword evidence="6" id="KW-0472">Membrane</keyword>
<gene>
    <name evidence="8" type="ORF">S01H1_23715</name>
</gene>
<proteinExistence type="inferred from homology"/>
<keyword evidence="4" id="KW-0812">Transmembrane</keyword>
<feature type="non-terminal residue" evidence="8">
    <location>
        <position position="123"/>
    </location>
</feature>
<evidence type="ECO:0000256" key="5">
    <source>
        <dbReference type="ARBA" id="ARBA00022989"/>
    </source>
</evidence>
<dbReference type="InterPro" id="IPR042094">
    <property type="entry name" value="T2SS_GspF_sf"/>
</dbReference>
<feature type="domain" description="Type II secretion system protein GspF" evidence="7">
    <location>
        <begin position="10"/>
        <end position="122"/>
    </location>
</feature>
<name>X0T160_9ZZZZ</name>
<evidence type="ECO:0000256" key="3">
    <source>
        <dbReference type="ARBA" id="ARBA00022475"/>
    </source>
</evidence>
<keyword evidence="5" id="KW-1133">Transmembrane helix</keyword>
<dbReference type="GO" id="GO:0005886">
    <property type="term" value="C:plasma membrane"/>
    <property type="evidence" value="ECO:0007669"/>
    <property type="project" value="UniProtKB-SubCell"/>
</dbReference>
<reference evidence="8" key="1">
    <citation type="journal article" date="2014" name="Front. Microbiol.">
        <title>High frequency of phylogenetically diverse reductive dehalogenase-homologous genes in deep subseafloor sedimentary metagenomes.</title>
        <authorList>
            <person name="Kawai M."/>
            <person name="Futagami T."/>
            <person name="Toyoda A."/>
            <person name="Takaki Y."/>
            <person name="Nishi S."/>
            <person name="Hori S."/>
            <person name="Arai W."/>
            <person name="Tsubouchi T."/>
            <person name="Morono Y."/>
            <person name="Uchiyama I."/>
            <person name="Ito T."/>
            <person name="Fujiyama A."/>
            <person name="Inagaki F."/>
            <person name="Takami H."/>
        </authorList>
    </citation>
    <scope>NUCLEOTIDE SEQUENCE</scope>
    <source>
        <strain evidence="8">Expedition CK06-06</strain>
    </source>
</reference>
<dbReference type="InterPro" id="IPR018076">
    <property type="entry name" value="T2SS_GspF_dom"/>
</dbReference>
<dbReference type="Gene3D" id="1.20.81.30">
    <property type="entry name" value="Type II secretion system (T2SS), domain F"/>
    <property type="match status" value="1"/>
</dbReference>
<evidence type="ECO:0000256" key="6">
    <source>
        <dbReference type="ARBA" id="ARBA00023136"/>
    </source>
</evidence>
<protein>
    <recommendedName>
        <fullName evidence="7">Type II secretion system protein GspF domain-containing protein</fullName>
    </recommendedName>
</protein>
<dbReference type="AlphaFoldDB" id="X0T160"/>
<evidence type="ECO:0000259" key="7">
    <source>
        <dbReference type="Pfam" id="PF00482"/>
    </source>
</evidence>
<dbReference type="EMBL" id="BARS01013797">
    <property type="protein sequence ID" value="GAF87203.1"/>
    <property type="molecule type" value="Genomic_DNA"/>
</dbReference>
<dbReference type="PANTHER" id="PTHR30012">
    <property type="entry name" value="GENERAL SECRETION PATHWAY PROTEIN"/>
    <property type="match status" value="1"/>
</dbReference>
<evidence type="ECO:0000256" key="1">
    <source>
        <dbReference type="ARBA" id="ARBA00004651"/>
    </source>
</evidence>
<sequence>VTLMVTRSMRIMATMINTGVNLLEAIEVIRGSCNNYYFQRLWSTADKGIRDGYQLSDSIEIATQRGHADVSGARELRNRTLNALIDPGIVHMLRAGEKSGQLGQVSDKISVFYGKKLEASIKS</sequence>